<evidence type="ECO:0000256" key="8">
    <source>
        <dbReference type="RuleBase" id="RU361177"/>
    </source>
</evidence>
<dbReference type="GO" id="GO:0050661">
    <property type="term" value="F:NADP binding"/>
    <property type="evidence" value="ECO:0007669"/>
    <property type="project" value="InterPro"/>
</dbReference>
<reference evidence="9 10" key="1">
    <citation type="submission" date="2023-11" db="EMBL/GenBank/DDBJ databases">
        <authorList>
            <person name="Okamura Y."/>
        </authorList>
    </citation>
    <scope>NUCLEOTIDE SEQUENCE [LARGE SCALE GENOMIC DNA]</scope>
</reference>
<protein>
    <recommendedName>
        <fullName evidence="8">Flavin-containing monooxygenase</fullName>
        <ecNumber evidence="8">1.-.-.-</ecNumber>
    </recommendedName>
</protein>
<dbReference type="GO" id="GO:0050660">
    <property type="term" value="F:flavin adenine dinucleotide binding"/>
    <property type="evidence" value="ECO:0007669"/>
    <property type="project" value="InterPro"/>
</dbReference>
<keyword evidence="5" id="KW-0521">NADP</keyword>
<comment type="similarity">
    <text evidence="2 8">Belongs to the FMO family.</text>
</comment>
<evidence type="ECO:0000256" key="4">
    <source>
        <dbReference type="ARBA" id="ARBA00022827"/>
    </source>
</evidence>
<dbReference type="Proteomes" id="UP001497472">
    <property type="component" value="Unassembled WGS sequence"/>
</dbReference>
<comment type="caution">
    <text evidence="9">The sequence shown here is derived from an EMBL/GenBank/DDBJ whole genome shotgun (WGS) entry which is preliminary data.</text>
</comment>
<dbReference type="InterPro" id="IPR050346">
    <property type="entry name" value="FMO-like"/>
</dbReference>
<keyword evidence="6 8" id="KW-0560">Oxidoreductase</keyword>
<evidence type="ECO:0000256" key="1">
    <source>
        <dbReference type="ARBA" id="ARBA00001974"/>
    </source>
</evidence>
<evidence type="ECO:0000313" key="10">
    <source>
        <dbReference type="Proteomes" id="UP001497472"/>
    </source>
</evidence>
<keyword evidence="10" id="KW-1185">Reference proteome</keyword>
<evidence type="ECO:0000256" key="5">
    <source>
        <dbReference type="ARBA" id="ARBA00022857"/>
    </source>
</evidence>
<evidence type="ECO:0000313" key="9">
    <source>
        <dbReference type="EMBL" id="CAK1553888.1"/>
    </source>
</evidence>
<keyword evidence="4 8" id="KW-0274">FAD</keyword>
<dbReference type="InterPro" id="IPR036188">
    <property type="entry name" value="FAD/NAD-bd_sf"/>
</dbReference>
<dbReference type="InterPro" id="IPR000960">
    <property type="entry name" value="Flavin_mOase"/>
</dbReference>
<dbReference type="InterPro" id="IPR020946">
    <property type="entry name" value="Flavin_mOase-like"/>
</dbReference>
<dbReference type="PRINTS" id="PR00370">
    <property type="entry name" value="FMOXYGENASE"/>
</dbReference>
<dbReference type="SUPFAM" id="SSF51905">
    <property type="entry name" value="FAD/NAD(P)-binding domain"/>
    <property type="match status" value="2"/>
</dbReference>
<name>A0AAV1K0J9_9NEOP</name>
<dbReference type="Pfam" id="PF00743">
    <property type="entry name" value="FMO-like"/>
    <property type="match status" value="2"/>
</dbReference>
<evidence type="ECO:0000256" key="7">
    <source>
        <dbReference type="ARBA" id="ARBA00023033"/>
    </source>
</evidence>
<evidence type="ECO:0000256" key="2">
    <source>
        <dbReference type="ARBA" id="ARBA00009183"/>
    </source>
</evidence>
<sequence>MMPIANPRVCIIGAGLAGLTTGKNLQDEGIDFTILEATSNFGGTWRYEPRVGFYENGLPVFTSMYKHLRTNLPKPTMELKGFPIPSNIPSFPTWDVYYDYIRKYVQHFQIEKHIKFQHYVIKVSRINNVWRVKHKYLPTGEEMEDEFDFVIVGTGHFNKPNRPVMKGEEFFKGNIIHSHDYREPEPYRNKRVLTVGAGPSGLDITMDVATVAKTIFHSHHSPQNFKTKFPPNYVKKPDIKEYNETGVTFVDGSYEDIDDVIYCTGYLFNFSFLDESAGLNVSSKTVTPLHKFMVNINEPSLIIIGLIEKACLAIALEAQARYTAALVKGKFSLPSKEDMMKEWQRRADLCIARGRTFSNLHFLAEGEDDYYEELSKESGIERVPPVMFKIRNTDAEAKIENLYTYRNYVYEVIDKNTFVRRLENETNSVS</sequence>
<comment type="cofactor">
    <cofactor evidence="1 8">
        <name>FAD</name>
        <dbReference type="ChEBI" id="CHEBI:57692"/>
    </cofactor>
</comment>
<dbReference type="PANTHER" id="PTHR23023">
    <property type="entry name" value="DIMETHYLANILINE MONOOXYGENASE"/>
    <property type="match status" value="1"/>
</dbReference>
<keyword evidence="7 8" id="KW-0503">Monooxygenase</keyword>
<proteinExistence type="inferred from homology"/>
<evidence type="ECO:0000256" key="3">
    <source>
        <dbReference type="ARBA" id="ARBA00022630"/>
    </source>
</evidence>
<dbReference type="FunFam" id="3.50.50.60:FF:000138">
    <property type="entry name" value="Flavin-containing monooxygenase"/>
    <property type="match status" value="1"/>
</dbReference>
<organism evidence="9 10">
    <name type="scientific">Leptosia nina</name>
    <dbReference type="NCBI Taxonomy" id="320188"/>
    <lineage>
        <taxon>Eukaryota</taxon>
        <taxon>Metazoa</taxon>
        <taxon>Ecdysozoa</taxon>
        <taxon>Arthropoda</taxon>
        <taxon>Hexapoda</taxon>
        <taxon>Insecta</taxon>
        <taxon>Pterygota</taxon>
        <taxon>Neoptera</taxon>
        <taxon>Endopterygota</taxon>
        <taxon>Lepidoptera</taxon>
        <taxon>Glossata</taxon>
        <taxon>Ditrysia</taxon>
        <taxon>Papilionoidea</taxon>
        <taxon>Pieridae</taxon>
        <taxon>Pierinae</taxon>
        <taxon>Leptosia</taxon>
    </lineage>
</organism>
<dbReference type="Gene3D" id="3.50.50.60">
    <property type="entry name" value="FAD/NAD(P)-binding domain"/>
    <property type="match status" value="2"/>
</dbReference>
<keyword evidence="3 8" id="KW-0285">Flavoprotein</keyword>
<dbReference type="AlphaFoldDB" id="A0AAV1K0J9"/>
<dbReference type="EC" id="1.-.-.-" evidence="8"/>
<dbReference type="GO" id="GO:0004499">
    <property type="term" value="F:N,N-dimethylaniline monooxygenase activity"/>
    <property type="evidence" value="ECO:0007669"/>
    <property type="project" value="InterPro"/>
</dbReference>
<dbReference type="PIRSF" id="PIRSF000332">
    <property type="entry name" value="FMO"/>
    <property type="match status" value="1"/>
</dbReference>
<gene>
    <name evidence="9" type="ORF">LNINA_LOCUS12850</name>
</gene>
<accession>A0AAV1K0J9</accession>
<evidence type="ECO:0000256" key="6">
    <source>
        <dbReference type="ARBA" id="ARBA00023002"/>
    </source>
</evidence>
<dbReference type="EMBL" id="CAVLEF010000263">
    <property type="protein sequence ID" value="CAK1553888.1"/>
    <property type="molecule type" value="Genomic_DNA"/>
</dbReference>